<dbReference type="Pfam" id="PF14398">
    <property type="entry name" value="ATPgrasp_YheCD"/>
    <property type="match status" value="1"/>
</dbReference>
<proteinExistence type="predicted"/>
<dbReference type="AlphaFoldDB" id="A0A4R3KJ74"/>
<evidence type="ECO:0000313" key="3">
    <source>
        <dbReference type="EMBL" id="TCS83596.1"/>
    </source>
</evidence>
<dbReference type="InterPro" id="IPR011761">
    <property type="entry name" value="ATP-grasp"/>
</dbReference>
<evidence type="ECO:0000256" key="1">
    <source>
        <dbReference type="PROSITE-ProRule" id="PRU00409"/>
    </source>
</evidence>
<dbReference type="EMBL" id="SMAB01000004">
    <property type="protein sequence ID" value="TCS83596.1"/>
    <property type="molecule type" value="Genomic_DNA"/>
</dbReference>
<dbReference type="PANTHER" id="PTHR21621">
    <property type="entry name" value="RIBOSOMAL PROTEIN S6 MODIFICATION PROTEIN"/>
    <property type="match status" value="1"/>
</dbReference>
<comment type="caution">
    <text evidence="3">The sequence shown here is derived from an EMBL/GenBank/DDBJ whole genome shotgun (WGS) entry which is preliminary data.</text>
</comment>
<dbReference type="GO" id="GO:0005737">
    <property type="term" value="C:cytoplasm"/>
    <property type="evidence" value="ECO:0007669"/>
    <property type="project" value="TreeGrafter"/>
</dbReference>
<accession>A0A4R3KJ74</accession>
<dbReference type="GO" id="GO:0046872">
    <property type="term" value="F:metal ion binding"/>
    <property type="evidence" value="ECO:0007669"/>
    <property type="project" value="InterPro"/>
</dbReference>
<dbReference type="OrthoDB" id="7869153at2"/>
<evidence type="ECO:0000313" key="4">
    <source>
        <dbReference type="Proteomes" id="UP000295788"/>
    </source>
</evidence>
<dbReference type="Proteomes" id="UP000295788">
    <property type="component" value="Unassembled WGS sequence"/>
</dbReference>
<dbReference type="InterPro" id="IPR026838">
    <property type="entry name" value="YheC/D"/>
</dbReference>
<keyword evidence="1" id="KW-0067">ATP-binding</keyword>
<sequence>MKSSKQTLLGIMVCQNRKHLFYEKDYIKRLYTIGKENNIDVFVFYPDSIDWTKRKTRGFQYNPYTNCFEAQTFPIPSFIYDRCFYTTAKEYRTYLPYVKRIRQEQIPFLGKGLSGKWKVYQILSTNPIYKSHLPKTSIYRDKNQLLLWLSANPIILKPIGGSHGKGVIKVCIQKNSFEVVGRTYLNQKFHLILKNKKDFYNWIQSFTRGKRYLVQQYLNLTTSHNQPYDIRVLVQKNENGQWETTGMAARIGDAKNITSNLHGGGRVDSAIHLIQKEFSPYKAKEILEQIHSFAKTIPPFIEQSHGSLFELGLDLGIDKQGKVWIIEVNSKPGRSVFSILGEEQAIRKSLSQPILYTKYLAKKQLLGGNVQ</sequence>
<reference evidence="3 4" key="1">
    <citation type="submission" date="2019-03" db="EMBL/GenBank/DDBJ databases">
        <title>Genomic Encyclopedia of Type Strains, Phase IV (KMG-IV): sequencing the most valuable type-strain genomes for metagenomic binning, comparative biology and taxonomic classification.</title>
        <authorList>
            <person name="Goeker M."/>
        </authorList>
    </citation>
    <scope>NUCLEOTIDE SEQUENCE [LARGE SCALE GENOMIC DNA]</scope>
    <source>
        <strain evidence="3 4">DSM 23802</strain>
    </source>
</reference>
<dbReference type="RefSeq" id="WP_132767557.1">
    <property type="nucleotide sequence ID" value="NZ_SMAB01000004.1"/>
</dbReference>
<keyword evidence="4" id="KW-1185">Reference proteome</keyword>
<dbReference type="GO" id="GO:0005524">
    <property type="term" value="F:ATP binding"/>
    <property type="evidence" value="ECO:0007669"/>
    <property type="project" value="UniProtKB-UniRule"/>
</dbReference>
<dbReference type="GO" id="GO:0016879">
    <property type="term" value="F:ligase activity, forming carbon-nitrogen bonds"/>
    <property type="evidence" value="ECO:0007669"/>
    <property type="project" value="TreeGrafter"/>
</dbReference>
<organism evidence="3 4">
    <name type="scientific">Tepidibacillus fermentans</name>
    <dbReference type="NCBI Taxonomy" id="1281767"/>
    <lineage>
        <taxon>Bacteria</taxon>
        <taxon>Bacillati</taxon>
        <taxon>Bacillota</taxon>
        <taxon>Bacilli</taxon>
        <taxon>Bacillales</taxon>
        <taxon>Bacillaceae</taxon>
        <taxon>Tepidibacillus</taxon>
    </lineage>
</organism>
<dbReference type="PANTHER" id="PTHR21621:SF0">
    <property type="entry name" value="BETA-CITRYLGLUTAMATE SYNTHASE B-RELATED"/>
    <property type="match status" value="1"/>
</dbReference>
<dbReference type="Gene3D" id="3.30.470.20">
    <property type="entry name" value="ATP-grasp fold, B domain"/>
    <property type="match status" value="1"/>
</dbReference>
<protein>
    <submittedName>
        <fullName evidence="3">YheC/D-like protein</fullName>
    </submittedName>
</protein>
<gene>
    <name evidence="3" type="ORF">EDD72_104151</name>
</gene>
<keyword evidence="1" id="KW-0547">Nucleotide-binding</keyword>
<name>A0A4R3KJ74_9BACI</name>
<dbReference type="PROSITE" id="PS50975">
    <property type="entry name" value="ATP_GRASP"/>
    <property type="match status" value="1"/>
</dbReference>
<dbReference type="SUPFAM" id="SSF56059">
    <property type="entry name" value="Glutathione synthetase ATP-binding domain-like"/>
    <property type="match status" value="1"/>
</dbReference>
<feature type="domain" description="ATP-grasp" evidence="2">
    <location>
        <begin position="120"/>
        <end position="359"/>
    </location>
</feature>
<evidence type="ECO:0000259" key="2">
    <source>
        <dbReference type="PROSITE" id="PS50975"/>
    </source>
</evidence>